<dbReference type="PRINTS" id="PR00071">
    <property type="entry name" value="HMGCOARDTASE"/>
</dbReference>
<dbReference type="GO" id="GO:0015936">
    <property type="term" value="P:coenzyme A metabolic process"/>
    <property type="evidence" value="ECO:0007669"/>
    <property type="project" value="InterPro"/>
</dbReference>
<dbReference type="Proteomes" id="UP001195483">
    <property type="component" value="Unassembled WGS sequence"/>
</dbReference>
<dbReference type="CDD" id="cd00643">
    <property type="entry name" value="HMG-CoA_reductase_classI"/>
    <property type="match status" value="1"/>
</dbReference>
<dbReference type="InterPro" id="IPR009023">
    <property type="entry name" value="HMG_CoA_Rdtase_NAD(P)-bd_sf"/>
</dbReference>
<dbReference type="InterPro" id="IPR004554">
    <property type="entry name" value="HMG_CoA_Rdtase_eu_arc"/>
</dbReference>
<evidence type="ECO:0000256" key="6">
    <source>
        <dbReference type="ARBA" id="ARBA00022857"/>
    </source>
</evidence>
<keyword evidence="7 12" id="KW-1133">Transmembrane helix</keyword>
<dbReference type="Pfam" id="PF00368">
    <property type="entry name" value="HMG-CoA_red"/>
    <property type="match status" value="1"/>
</dbReference>
<reference evidence="14" key="3">
    <citation type="submission" date="2023-05" db="EMBL/GenBank/DDBJ databases">
        <authorList>
            <person name="Smith C.H."/>
        </authorList>
    </citation>
    <scope>NUCLEOTIDE SEQUENCE</scope>
    <source>
        <strain evidence="14">CHS0354</strain>
        <tissue evidence="14">Mantle</tissue>
    </source>
</reference>
<dbReference type="InterPro" id="IPR000731">
    <property type="entry name" value="SSD"/>
</dbReference>
<dbReference type="GO" id="GO:0050661">
    <property type="term" value="F:NADP binding"/>
    <property type="evidence" value="ECO:0007669"/>
    <property type="project" value="InterPro"/>
</dbReference>
<dbReference type="GO" id="GO:0004420">
    <property type="term" value="F:hydroxymethylglutaryl-CoA reductase (NADPH) activity"/>
    <property type="evidence" value="ECO:0007669"/>
    <property type="project" value="UniProtKB-EC"/>
</dbReference>
<dbReference type="GO" id="GO:0005789">
    <property type="term" value="C:endoplasmic reticulum membrane"/>
    <property type="evidence" value="ECO:0007669"/>
    <property type="project" value="UniProtKB-SubCell"/>
</dbReference>
<evidence type="ECO:0000256" key="10">
    <source>
        <dbReference type="ARBA" id="ARBA00023180"/>
    </source>
</evidence>
<accession>A0AAE0WDA2</accession>
<feature type="transmembrane region" description="Helical" evidence="12">
    <location>
        <begin position="162"/>
        <end position="183"/>
    </location>
</feature>
<dbReference type="FunFam" id="1.10.3270.10:FF:000001">
    <property type="entry name" value="3-hydroxy-3-methylglutaryl coenzyme A reductase"/>
    <property type="match status" value="1"/>
</dbReference>
<evidence type="ECO:0000256" key="3">
    <source>
        <dbReference type="ARBA" id="ARBA00007661"/>
    </source>
</evidence>
<dbReference type="InterPro" id="IPR023282">
    <property type="entry name" value="HMG_CoA_Rdtase_N"/>
</dbReference>
<sequence length="893" mass="97294">MLSQLFKVHGHFCASHPWEVIVSTVTLTVSVMSMSLLKGANQICGWNYVCSEEEDIKRSDVIIMSVTRCLAVVFIYMQFRNLRKFGSKYLLGISGLFTIFSSFVFSIAVVNLFGNDLTNLNEAIPFFLLMIDLSKASNLAAFALKSKSQDEVRSNIGDGMSLLGPIITLDTVVETLVIGVGTLSGVKQLHTMCCFGCLSVVVNYIAFMTFYPACLALVLELSREKGHAYPFGNLQHLAKVLHEEEESKKPNPVTQRVKIIMSAGLALVHIYSRLTASNGDETLLPSSDIFKLVDGAYKEPDTALWQFYLTKFLTANVDYGLTFFLGVALMVKYLFFDGDVELEVKQQLAMRNMMNDTSQSKQSCTGDGKKSVAFENEHKQCDTVDDHEAHFVVGDSDEDSDPDVNTKETQTESCQTKFPPFKKLEAPRPLSECLTILKSDDGASALSDEEILSLVKAKHIPAYKLEGILQNYERGIAIRRLLVSSAISDTSAMDFLPYTSYDYKYVDGACCENVIGYMPVPVGVAGPLLLNGKEFYVPMATTEGCLIASTNRGCRTLMQSGGVHSVIIGDGMTRGPVVRLESAKKASDLKYWLEDSKNFQKVKDSFDSTSRFGRLKKTHTVQAGRLLYIRFVATSGDAMGMNMVSKGTEKALQKISEEFPQMEIISLSGNFCTDKKPSALNWIEGRGKSVVCEATVPAIVVQTTLKTSVEALVDVNISKNLVGSAMAGSIGGFNAHAANIVTAIFIATGQDPAQNVVSSNCITLMEATGPNKEDLYITCTMPSLEVGTVGGGTILPPQAACLKMLGVSGSSDLAPGENARKLAQIVCATVLASELSLMSALAAGHLVRSHLKHNRSSISMNLSSQVLNSNLSSKKEQLHTLVQEQSIFYKDKS</sequence>
<protein>
    <recommendedName>
        <fullName evidence="12">3-hydroxy-3-methylglutaryl coenzyme A reductase</fullName>
        <shortName evidence="12">HMG-CoA reductase</shortName>
        <ecNumber evidence="12">1.1.1.34</ecNumber>
    </recommendedName>
</protein>
<evidence type="ECO:0000256" key="8">
    <source>
        <dbReference type="ARBA" id="ARBA00023002"/>
    </source>
</evidence>
<keyword evidence="8 12" id="KW-0560">Oxidoreductase</keyword>
<dbReference type="SUPFAM" id="SSF82866">
    <property type="entry name" value="Multidrug efflux transporter AcrB transmembrane domain"/>
    <property type="match status" value="1"/>
</dbReference>
<dbReference type="PROSITE" id="PS00066">
    <property type="entry name" value="HMG_COA_REDUCTASE_1"/>
    <property type="match status" value="1"/>
</dbReference>
<evidence type="ECO:0000259" key="13">
    <source>
        <dbReference type="PROSITE" id="PS50156"/>
    </source>
</evidence>
<dbReference type="SUPFAM" id="SSF56542">
    <property type="entry name" value="Substrate-binding domain of HMG-CoA reductase"/>
    <property type="match status" value="1"/>
</dbReference>
<dbReference type="PROSITE" id="PS50156">
    <property type="entry name" value="SSD"/>
    <property type="match status" value="1"/>
</dbReference>
<evidence type="ECO:0000313" key="14">
    <source>
        <dbReference type="EMBL" id="KAK3609120.1"/>
    </source>
</evidence>
<dbReference type="InterPro" id="IPR053958">
    <property type="entry name" value="HMGCR/SNAP/NPC1-like_SSD"/>
</dbReference>
<feature type="domain" description="SSD" evidence="13">
    <location>
        <begin position="60"/>
        <end position="217"/>
    </location>
</feature>
<dbReference type="Gene3D" id="3.30.70.420">
    <property type="entry name" value="Hydroxymethylglutaryl-CoA reductase, class I/II, NAD/NADP-binding domain"/>
    <property type="match status" value="1"/>
</dbReference>
<dbReference type="InterPro" id="IPR009029">
    <property type="entry name" value="HMG_CoA_Rdtase_sub-bd_dom_sf"/>
</dbReference>
<comment type="caution">
    <text evidence="14">The sequence shown here is derived from an EMBL/GenBank/DDBJ whole genome shotgun (WGS) entry which is preliminary data.</text>
</comment>
<proteinExistence type="inferred from homology"/>
<evidence type="ECO:0000256" key="11">
    <source>
        <dbReference type="ARBA" id="ARBA00049909"/>
    </source>
</evidence>
<evidence type="ECO:0000256" key="12">
    <source>
        <dbReference type="RuleBase" id="RU361219"/>
    </source>
</evidence>
<evidence type="ECO:0000256" key="4">
    <source>
        <dbReference type="ARBA" id="ARBA00022692"/>
    </source>
</evidence>
<evidence type="ECO:0000256" key="9">
    <source>
        <dbReference type="ARBA" id="ARBA00023136"/>
    </source>
</evidence>
<dbReference type="FunFam" id="3.30.70.420:FF:000001">
    <property type="entry name" value="3-hydroxy-3-methylglutaryl coenzyme A reductase"/>
    <property type="match status" value="1"/>
</dbReference>
<dbReference type="PROSITE" id="PS50065">
    <property type="entry name" value="HMG_COA_REDUCTASE_4"/>
    <property type="match status" value="1"/>
</dbReference>
<gene>
    <name evidence="14" type="ORF">CHS0354_007798</name>
</gene>
<keyword evidence="9 12" id="KW-0472">Membrane</keyword>
<keyword evidence="5 12" id="KW-0256">Endoplasmic reticulum</keyword>
<dbReference type="NCBIfam" id="TIGR00920">
    <property type="entry name" value="2A060605"/>
    <property type="match status" value="1"/>
</dbReference>
<dbReference type="EMBL" id="JAEAOA010000528">
    <property type="protein sequence ID" value="KAK3609120.1"/>
    <property type="molecule type" value="Genomic_DNA"/>
</dbReference>
<evidence type="ECO:0000256" key="1">
    <source>
        <dbReference type="ARBA" id="ARBA00004477"/>
    </source>
</evidence>
<dbReference type="NCBIfam" id="TIGR00533">
    <property type="entry name" value="HMG_CoA_R_NADP"/>
    <property type="match status" value="1"/>
</dbReference>
<dbReference type="SUPFAM" id="SSF55035">
    <property type="entry name" value="NAD-binding domain of HMG-CoA reductase"/>
    <property type="match status" value="1"/>
</dbReference>
<keyword evidence="6 12" id="KW-0521">NADP</keyword>
<dbReference type="InterPro" id="IPR004816">
    <property type="entry name" value="HMG_CoA_Rdtase_metazoan"/>
</dbReference>
<dbReference type="GO" id="GO:0005778">
    <property type="term" value="C:peroxisomal membrane"/>
    <property type="evidence" value="ECO:0007669"/>
    <property type="project" value="TreeGrafter"/>
</dbReference>
<comment type="similarity">
    <text evidence="3 12">Belongs to the HMG-CoA reductase family.</text>
</comment>
<dbReference type="AlphaFoldDB" id="A0AAE0WDA2"/>
<dbReference type="FunFam" id="3.90.770.10:FF:000002">
    <property type="entry name" value="3-hydroxy-3-methylglutaryl coenzyme A reductase"/>
    <property type="match status" value="1"/>
</dbReference>
<organism evidence="14 15">
    <name type="scientific">Potamilus streckersoni</name>
    <dbReference type="NCBI Taxonomy" id="2493646"/>
    <lineage>
        <taxon>Eukaryota</taxon>
        <taxon>Metazoa</taxon>
        <taxon>Spiralia</taxon>
        <taxon>Lophotrochozoa</taxon>
        <taxon>Mollusca</taxon>
        <taxon>Bivalvia</taxon>
        <taxon>Autobranchia</taxon>
        <taxon>Heteroconchia</taxon>
        <taxon>Palaeoheterodonta</taxon>
        <taxon>Unionida</taxon>
        <taxon>Unionoidea</taxon>
        <taxon>Unionidae</taxon>
        <taxon>Ambleminae</taxon>
        <taxon>Lampsilini</taxon>
        <taxon>Potamilus</taxon>
    </lineage>
</organism>
<comment type="pathway">
    <text evidence="2 12">Metabolic intermediate biosynthesis; (R)-mevalonate biosynthesis; (R)-mevalonate from acetyl-CoA: step 3/3.</text>
</comment>
<evidence type="ECO:0000313" key="15">
    <source>
        <dbReference type="Proteomes" id="UP001195483"/>
    </source>
</evidence>
<evidence type="ECO:0000256" key="5">
    <source>
        <dbReference type="ARBA" id="ARBA00022824"/>
    </source>
</evidence>
<dbReference type="GO" id="GO:0016126">
    <property type="term" value="P:sterol biosynthetic process"/>
    <property type="evidence" value="ECO:0007669"/>
    <property type="project" value="TreeGrafter"/>
</dbReference>
<evidence type="ECO:0000256" key="7">
    <source>
        <dbReference type="ARBA" id="ARBA00022989"/>
    </source>
</evidence>
<reference evidence="14" key="1">
    <citation type="journal article" date="2021" name="Genome Biol. Evol.">
        <title>A High-Quality Reference Genome for a Parasitic Bivalve with Doubly Uniparental Inheritance (Bivalvia: Unionida).</title>
        <authorList>
            <person name="Smith C.H."/>
        </authorList>
    </citation>
    <scope>NUCLEOTIDE SEQUENCE</scope>
    <source>
        <strain evidence="14">CHS0354</strain>
    </source>
</reference>
<dbReference type="PROSITE" id="PS01192">
    <property type="entry name" value="HMG_COA_REDUCTASE_3"/>
    <property type="match status" value="1"/>
</dbReference>
<dbReference type="InterPro" id="IPR002202">
    <property type="entry name" value="HMG_CoA_Rdtase"/>
</dbReference>
<dbReference type="PROSITE" id="PS00318">
    <property type="entry name" value="HMG_COA_REDUCTASE_2"/>
    <property type="match status" value="1"/>
</dbReference>
<dbReference type="GO" id="GO:0008299">
    <property type="term" value="P:isoprenoid biosynthetic process"/>
    <property type="evidence" value="ECO:0007669"/>
    <property type="project" value="InterPro"/>
</dbReference>
<dbReference type="Gene3D" id="3.90.770.10">
    <property type="entry name" value="3-hydroxy-3-methylglutaryl-coenzyme A Reductase, Chain A, domain 2"/>
    <property type="match status" value="1"/>
</dbReference>
<dbReference type="Gene3D" id="1.10.3270.10">
    <property type="entry name" value="HMGR, N-terminal domain"/>
    <property type="match status" value="1"/>
</dbReference>
<comment type="subcellular location">
    <subcellularLocation>
        <location evidence="1 12">Endoplasmic reticulum membrane</location>
        <topology evidence="1 12">Multi-pass membrane protein</topology>
    </subcellularLocation>
</comment>
<reference evidence="14" key="2">
    <citation type="journal article" date="2021" name="Genome Biol. Evol.">
        <title>Developing a high-quality reference genome for a parasitic bivalve with doubly uniparental inheritance (Bivalvia: Unionida).</title>
        <authorList>
            <person name="Smith C.H."/>
        </authorList>
    </citation>
    <scope>NUCLEOTIDE SEQUENCE</scope>
    <source>
        <strain evidence="14">CHS0354</strain>
        <tissue evidence="14">Mantle</tissue>
    </source>
</reference>
<keyword evidence="4 12" id="KW-0812">Transmembrane</keyword>
<keyword evidence="15" id="KW-1185">Reference proteome</keyword>
<name>A0AAE0WDA2_9BIVA</name>
<feature type="transmembrane region" description="Helical" evidence="12">
    <location>
        <begin position="89"/>
        <end position="111"/>
    </location>
</feature>
<dbReference type="InterPro" id="IPR023074">
    <property type="entry name" value="HMG_CoA_Rdtase_cat_sf"/>
</dbReference>
<evidence type="ECO:0000256" key="2">
    <source>
        <dbReference type="ARBA" id="ARBA00005084"/>
    </source>
</evidence>
<dbReference type="PANTHER" id="PTHR10572:SF24">
    <property type="entry name" value="3-HYDROXY-3-METHYLGLUTARYL-COENZYME A REDUCTASE"/>
    <property type="match status" value="1"/>
</dbReference>
<feature type="transmembrane region" description="Helical" evidence="12">
    <location>
        <begin position="189"/>
        <end position="219"/>
    </location>
</feature>
<dbReference type="Pfam" id="PF12349">
    <property type="entry name" value="Sterol-sensing"/>
    <property type="match status" value="1"/>
</dbReference>
<dbReference type="InterPro" id="IPR023076">
    <property type="entry name" value="HMG_CoA_Rdtase_CS"/>
</dbReference>
<comment type="catalytic activity">
    <reaction evidence="11">
        <text>(R)-mevalonate + 2 NADP(+) + CoA = (3S)-3-hydroxy-3-methylglutaryl-CoA + 2 NADPH + 2 H(+)</text>
        <dbReference type="Rhea" id="RHEA:15989"/>
        <dbReference type="ChEBI" id="CHEBI:15378"/>
        <dbReference type="ChEBI" id="CHEBI:36464"/>
        <dbReference type="ChEBI" id="CHEBI:43074"/>
        <dbReference type="ChEBI" id="CHEBI:57287"/>
        <dbReference type="ChEBI" id="CHEBI:57783"/>
        <dbReference type="ChEBI" id="CHEBI:58349"/>
        <dbReference type="EC" id="1.1.1.34"/>
    </reaction>
    <physiologicalReaction direction="right-to-left" evidence="11">
        <dbReference type="Rhea" id="RHEA:15991"/>
    </physiologicalReaction>
</comment>
<dbReference type="PANTHER" id="PTHR10572">
    <property type="entry name" value="3-HYDROXY-3-METHYLGLUTARYL-COENZYME A REDUCTASE"/>
    <property type="match status" value="1"/>
</dbReference>
<keyword evidence="10" id="KW-0325">Glycoprotein</keyword>
<dbReference type="EC" id="1.1.1.34" evidence="12"/>